<dbReference type="Gene3D" id="3.30.530.20">
    <property type="match status" value="1"/>
</dbReference>
<dbReference type="InterPro" id="IPR051213">
    <property type="entry name" value="START_lipid_transfer"/>
</dbReference>
<dbReference type="InterPro" id="IPR023393">
    <property type="entry name" value="START-like_dom_sf"/>
</dbReference>
<dbReference type="PANTHER" id="PTHR19308">
    <property type="entry name" value="PHOSPHATIDYLCHOLINE TRANSFER PROTEIN"/>
    <property type="match status" value="1"/>
</dbReference>
<dbReference type="InterPro" id="IPR002913">
    <property type="entry name" value="START_lipid-bd_dom"/>
</dbReference>
<comment type="caution">
    <text evidence="4">The sequence shown here is derived from an EMBL/GenBank/DDBJ whole genome shotgun (WGS) entry which is preliminary data.</text>
</comment>
<evidence type="ECO:0000256" key="2">
    <source>
        <dbReference type="SAM" id="Phobius"/>
    </source>
</evidence>
<dbReference type="AlphaFoldDB" id="A0A8X8XZ18"/>
<feature type="region of interest" description="Disordered" evidence="1">
    <location>
        <begin position="627"/>
        <end position="671"/>
    </location>
</feature>
<dbReference type="GO" id="GO:0005737">
    <property type="term" value="C:cytoplasm"/>
    <property type="evidence" value="ECO:0007669"/>
    <property type="project" value="UniProtKB-ARBA"/>
</dbReference>
<dbReference type="GO" id="GO:0003677">
    <property type="term" value="F:DNA binding"/>
    <property type="evidence" value="ECO:0007669"/>
    <property type="project" value="InterPro"/>
</dbReference>
<dbReference type="SUPFAM" id="SSF55961">
    <property type="entry name" value="Bet v1-like"/>
    <property type="match status" value="1"/>
</dbReference>
<dbReference type="PANTHER" id="PTHR19308:SF9">
    <property type="entry name" value="OS07G0185200 PROTEIN"/>
    <property type="match status" value="1"/>
</dbReference>
<evidence type="ECO:0000313" key="5">
    <source>
        <dbReference type="Proteomes" id="UP000298416"/>
    </source>
</evidence>
<dbReference type="InterPro" id="IPR004343">
    <property type="entry name" value="Plus-3_dom"/>
</dbReference>
<sequence length="1024" mass="113272">MEGGWAGLNNSAMEFFNSTAVMEAFVDVLVCAVPIWVAVMIGLLIGWSWRPRWSGLVFLGLRSKLRYVWTLPPGLGARRFWLAFTALSAFSLCRGLWFRSRGMSGKVDKSSADSASDSAQESVDNGSCDDMRHLTGAPDGESNVVTEKDLEHLLKLLNVKNGDMAWQNMMERSTTNMHYQAWRHEPMNGPTVYRSKTIFEDATPELVRDFFWDDEFRPKWDPMLACVNILEECPITGMMTMHWIKKFPFFCSDREYIIGRKIWEQGNTYYCVTKGVPYAALPRRDKPKRVDLYFSSWVIKPVQSRKDGHTSACEVTLIHYEDMGIPKDVAKLGIRHGMWGTVKKLHAGFRAYQNARKQESSSLTRCAIMARTSTKISCKEGNDPNEQEPDERQQSELAGVEMQRGGRGIDWKWVAIGGALAVVCGLKTGLIGKALVIGGAGNRIATRRLDVPRLVQILVMAFLDVCKKALVFISGIAITFETQQMVNVNEKDVDSGGEEDVTNFRIRTKLLSTCSGAGVNAASSVNLLAFATTDHPLSELVWSPHTGLSLKCANRGDDARKPFLLWNVGPSTMERGNGDDHDMIIDEELVAPSHDVVEREADSFHPQTVQTDESRIEVAEGVVPEAPAEGSCMGSRRRGKALSDGDIYRRSSDEVDDSVESSMSTRLSPKGVKRKICDEDAILGSKKMKKQIHGSDGSTFVMKPDSSFMKWISNMMTNGRPHPNNEDSESPLPLACANDVHSKNFVCFKPRGSAASSISMGFEAVFQSLYCQETDELSAGEEKMVEPIEVSREGAVDGVKSPENIHVEHVAKDMASDGMVRAADALGEETKIPEREASPNTTVGPSKPRTSLWITRLATNTLRSEKGKGTAEETIGCSSYGVSPTHRTIATLQNTASRTEIWMDSEAPLRDLAGFFVRLRLAGIGGGSYYVGCITGESTSNKSILVEVGGVKSSIATQYVSNHDFLEDEIKARWNRSLGSGCRIPTLAELNSKFNNRHTLVGRQWMVDGERNSEERSNSLFCLL</sequence>
<dbReference type="InterPro" id="IPR036128">
    <property type="entry name" value="Plus3-like_sf"/>
</dbReference>
<keyword evidence="2" id="KW-1133">Transmembrane helix</keyword>
<feature type="transmembrane region" description="Helical" evidence="2">
    <location>
        <begin position="80"/>
        <end position="97"/>
    </location>
</feature>
<gene>
    <name evidence="4" type="ORF">SASPL_113521</name>
</gene>
<keyword evidence="2" id="KW-0812">Transmembrane</keyword>
<dbReference type="EMBL" id="PNBA02000005">
    <property type="protein sequence ID" value="KAG6423135.1"/>
    <property type="molecule type" value="Genomic_DNA"/>
</dbReference>
<dbReference type="Gene3D" id="3.90.70.200">
    <property type="entry name" value="Plus-3 domain"/>
    <property type="match status" value="1"/>
</dbReference>
<evidence type="ECO:0000313" key="4">
    <source>
        <dbReference type="EMBL" id="KAG6423135.1"/>
    </source>
</evidence>
<dbReference type="Proteomes" id="UP000298416">
    <property type="component" value="Unassembled WGS sequence"/>
</dbReference>
<proteinExistence type="predicted"/>
<feature type="compositionally biased region" description="Basic and acidic residues" evidence="1">
    <location>
        <begin position="641"/>
        <end position="653"/>
    </location>
</feature>
<evidence type="ECO:0000256" key="1">
    <source>
        <dbReference type="SAM" id="MobiDB-lite"/>
    </source>
</evidence>
<organism evidence="4">
    <name type="scientific">Salvia splendens</name>
    <name type="common">Scarlet sage</name>
    <dbReference type="NCBI Taxonomy" id="180675"/>
    <lineage>
        <taxon>Eukaryota</taxon>
        <taxon>Viridiplantae</taxon>
        <taxon>Streptophyta</taxon>
        <taxon>Embryophyta</taxon>
        <taxon>Tracheophyta</taxon>
        <taxon>Spermatophyta</taxon>
        <taxon>Magnoliopsida</taxon>
        <taxon>eudicotyledons</taxon>
        <taxon>Gunneridae</taxon>
        <taxon>Pentapetalae</taxon>
        <taxon>asterids</taxon>
        <taxon>lamiids</taxon>
        <taxon>Lamiales</taxon>
        <taxon>Lamiaceae</taxon>
        <taxon>Nepetoideae</taxon>
        <taxon>Mentheae</taxon>
        <taxon>Salviinae</taxon>
        <taxon>Salvia</taxon>
        <taxon>Salvia subgen. Calosphace</taxon>
        <taxon>core Calosphace</taxon>
    </lineage>
</organism>
<reference evidence="4" key="2">
    <citation type="submission" date="2020-08" db="EMBL/GenBank/DDBJ databases">
        <title>Plant Genome Project.</title>
        <authorList>
            <person name="Zhang R.-G."/>
        </authorList>
    </citation>
    <scope>NUCLEOTIDE SEQUENCE</scope>
    <source>
        <strain evidence="4">Huo1</strain>
        <tissue evidence="4">Leaf</tissue>
    </source>
</reference>
<keyword evidence="2" id="KW-0472">Membrane</keyword>
<protein>
    <recommendedName>
        <fullName evidence="3">START domain-containing protein</fullName>
    </recommendedName>
</protein>
<accession>A0A8X8XZ18</accession>
<dbReference type="SUPFAM" id="SSF159042">
    <property type="entry name" value="Plus3-like"/>
    <property type="match status" value="1"/>
</dbReference>
<feature type="region of interest" description="Disordered" evidence="1">
    <location>
        <begin position="104"/>
        <end position="140"/>
    </location>
</feature>
<name>A0A8X8XZ18_SALSN</name>
<dbReference type="FunFam" id="3.30.530.20:FF:000006">
    <property type="entry name" value="StAR-related lipid transfer protein 7, mitochondrial"/>
    <property type="match status" value="1"/>
</dbReference>
<feature type="domain" description="START" evidence="3">
    <location>
        <begin position="166"/>
        <end position="354"/>
    </location>
</feature>
<dbReference type="SMART" id="SM00719">
    <property type="entry name" value="Plus3"/>
    <property type="match status" value="1"/>
</dbReference>
<evidence type="ECO:0000259" key="3">
    <source>
        <dbReference type="PROSITE" id="PS50848"/>
    </source>
</evidence>
<dbReference type="PROSITE" id="PS50848">
    <property type="entry name" value="START"/>
    <property type="match status" value="1"/>
</dbReference>
<keyword evidence="5" id="KW-1185">Reference proteome</keyword>
<feature type="transmembrane region" description="Helical" evidence="2">
    <location>
        <begin position="24"/>
        <end position="49"/>
    </location>
</feature>
<dbReference type="CDD" id="cd08870">
    <property type="entry name" value="START_STARD2_7-like"/>
    <property type="match status" value="1"/>
</dbReference>
<reference evidence="4" key="1">
    <citation type="submission" date="2018-01" db="EMBL/GenBank/DDBJ databases">
        <authorList>
            <person name="Mao J.F."/>
        </authorList>
    </citation>
    <scope>NUCLEOTIDE SEQUENCE</scope>
    <source>
        <strain evidence="4">Huo1</strain>
        <tissue evidence="4">Leaf</tissue>
    </source>
</reference>
<dbReference type="GO" id="GO:0008289">
    <property type="term" value="F:lipid binding"/>
    <property type="evidence" value="ECO:0007669"/>
    <property type="project" value="InterPro"/>
</dbReference>